<dbReference type="Proteomes" id="UP000001396">
    <property type="component" value="Unassembled WGS sequence"/>
</dbReference>
<feature type="transmembrane region" description="Helical" evidence="1">
    <location>
        <begin position="21"/>
        <end position="42"/>
    </location>
</feature>
<comment type="caution">
    <text evidence="2">The sequence shown here is derived from an EMBL/GenBank/DDBJ whole genome shotgun (WGS) entry which is preliminary data.</text>
</comment>
<feature type="transmembrane region" description="Helical" evidence="1">
    <location>
        <begin position="153"/>
        <end position="178"/>
    </location>
</feature>
<gene>
    <name evidence="2" type="ORF">PPL_03581</name>
</gene>
<protein>
    <submittedName>
        <fullName evidence="2">Uncharacterized protein</fullName>
    </submittedName>
</protein>
<keyword evidence="1" id="KW-1133">Transmembrane helix</keyword>
<evidence type="ECO:0000313" key="3">
    <source>
        <dbReference type="Proteomes" id="UP000001396"/>
    </source>
</evidence>
<sequence>MFTTFTTTMTIEIRNVTIEMYLTRSHFSIFNFLLSLSNIVYLSDFDNKNNSNNICWKYDILVESFILLFKPVGSSEEFSNGVGDDGGENSKECCEGRYNHKNQVMCTGEIFSTNRYHYYSCYDVFYGYTEINGTSVLVCDQCNLSTMHWIKTVLYYVVPFTALLILIVAGTIISCIYCKRKSQAEYQKLLRDRQSINDQHISLVYT</sequence>
<organism evidence="2 3">
    <name type="scientific">Heterostelium pallidum (strain ATCC 26659 / Pp 5 / PN500)</name>
    <name type="common">Cellular slime mold</name>
    <name type="synonym">Polysphondylium pallidum</name>
    <dbReference type="NCBI Taxonomy" id="670386"/>
    <lineage>
        <taxon>Eukaryota</taxon>
        <taxon>Amoebozoa</taxon>
        <taxon>Evosea</taxon>
        <taxon>Eumycetozoa</taxon>
        <taxon>Dictyostelia</taxon>
        <taxon>Acytosteliales</taxon>
        <taxon>Acytosteliaceae</taxon>
        <taxon>Heterostelium</taxon>
    </lineage>
</organism>
<reference evidence="2 3" key="1">
    <citation type="journal article" date="2011" name="Genome Res.">
        <title>Phylogeny-wide analysis of social amoeba genomes highlights ancient origins for complex intercellular communication.</title>
        <authorList>
            <person name="Heidel A.J."/>
            <person name="Lawal H.M."/>
            <person name="Felder M."/>
            <person name="Schilde C."/>
            <person name="Helps N.R."/>
            <person name="Tunggal B."/>
            <person name="Rivero F."/>
            <person name="John U."/>
            <person name="Schleicher M."/>
            <person name="Eichinger L."/>
            <person name="Platzer M."/>
            <person name="Noegel A.A."/>
            <person name="Schaap P."/>
            <person name="Gloeckner G."/>
        </authorList>
    </citation>
    <scope>NUCLEOTIDE SEQUENCE [LARGE SCALE GENOMIC DNA]</scope>
    <source>
        <strain evidence="3">ATCC 26659 / Pp 5 / PN500</strain>
    </source>
</reference>
<keyword evidence="3" id="KW-1185">Reference proteome</keyword>
<evidence type="ECO:0000313" key="2">
    <source>
        <dbReference type="EMBL" id="EFA83434.1"/>
    </source>
</evidence>
<evidence type="ECO:0000256" key="1">
    <source>
        <dbReference type="SAM" id="Phobius"/>
    </source>
</evidence>
<dbReference type="RefSeq" id="XP_020435551.1">
    <property type="nucleotide sequence ID" value="XM_020574509.1"/>
</dbReference>
<name>D3B569_HETP5</name>
<dbReference type="GeneID" id="31359068"/>
<accession>D3B569</accession>
<proteinExistence type="predicted"/>
<dbReference type="InParanoid" id="D3B569"/>
<dbReference type="AlphaFoldDB" id="D3B569"/>
<dbReference type="EMBL" id="ADBJ01000015">
    <property type="protein sequence ID" value="EFA83434.1"/>
    <property type="molecule type" value="Genomic_DNA"/>
</dbReference>
<keyword evidence="1" id="KW-0472">Membrane</keyword>
<keyword evidence="1" id="KW-0812">Transmembrane</keyword>